<organism evidence="3 4">
    <name type="scientific">Apostasia shenzhenica</name>
    <dbReference type="NCBI Taxonomy" id="1088818"/>
    <lineage>
        <taxon>Eukaryota</taxon>
        <taxon>Viridiplantae</taxon>
        <taxon>Streptophyta</taxon>
        <taxon>Embryophyta</taxon>
        <taxon>Tracheophyta</taxon>
        <taxon>Spermatophyta</taxon>
        <taxon>Magnoliopsida</taxon>
        <taxon>Liliopsida</taxon>
        <taxon>Asparagales</taxon>
        <taxon>Orchidaceae</taxon>
        <taxon>Apostasioideae</taxon>
        <taxon>Apostasia</taxon>
    </lineage>
</organism>
<sequence length="80" mass="9031">MEKIAFTRICVRVNLTQPLKPGVWINGPRGKFFQRVEYESITVACFKCGVVGHRDHNCPLLRPQKKLIQAPALPCSPLTI</sequence>
<dbReference type="InterPro" id="IPR036875">
    <property type="entry name" value="Znf_CCHC_sf"/>
</dbReference>
<evidence type="ECO:0000313" key="4">
    <source>
        <dbReference type="Proteomes" id="UP000236161"/>
    </source>
</evidence>
<keyword evidence="4" id="KW-1185">Reference proteome</keyword>
<dbReference type="STRING" id="1088818.A0A2I0BBQ8"/>
<accession>A0A2I0BBQ8</accession>
<dbReference type="PANTHER" id="PTHR31286:SF99">
    <property type="entry name" value="DUF4283 DOMAIN-CONTAINING PROTEIN"/>
    <property type="match status" value="1"/>
</dbReference>
<dbReference type="OrthoDB" id="785009at2759"/>
<dbReference type="EMBL" id="KZ451896">
    <property type="protein sequence ID" value="PKA65238.1"/>
    <property type="molecule type" value="Genomic_DNA"/>
</dbReference>
<reference evidence="3 4" key="1">
    <citation type="journal article" date="2017" name="Nature">
        <title>The Apostasia genome and the evolution of orchids.</title>
        <authorList>
            <person name="Zhang G.Q."/>
            <person name="Liu K.W."/>
            <person name="Li Z."/>
            <person name="Lohaus R."/>
            <person name="Hsiao Y.Y."/>
            <person name="Niu S.C."/>
            <person name="Wang J.Y."/>
            <person name="Lin Y.C."/>
            <person name="Xu Q."/>
            <person name="Chen L.J."/>
            <person name="Yoshida K."/>
            <person name="Fujiwara S."/>
            <person name="Wang Z.W."/>
            <person name="Zhang Y.Q."/>
            <person name="Mitsuda N."/>
            <person name="Wang M."/>
            <person name="Liu G.H."/>
            <person name="Pecoraro L."/>
            <person name="Huang H.X."/>
            <person name="Xiao X.J."/>
            <person name="Lin M."/>
            <person name="Wu X.Y."/>
            <person name="Wu W.L."/>
            <person name="Chen Y.Y."/>
            <person name="Chang S.B."/>
            <person name="Sakamoto S."/>
            <person name="Ohme-Takagi M."/>
            <person name="Yagi M."/>
            <person name="Zeng S.J."/>
            <person name="Shen C.Y."/>
            <person name="Yeh C.M."/>
            <person name="Luo Y.B."/>
            <person name="Tsai W.C."/>
            <person name="Van de Peer Y."/>
            <person name="Liu Z.J."/>
        </authorList>
    </citation>
    <scope>NUCLEOTIDE SEQUENCE [LARGE SCALE GENOMIC DNA]</scope>
    <source>
        <strain evidence="4">cv. Shenzhen</strain>
        <tissue evidence="3">Stem</tissue>
    </source>
</reference>
<dbReference type="Pfam" id="PF00098">
    <property type="entry name" value="zf-CCHC"/>
    <property type="match status" value="1"/>
</dbReference>
<proteinExistence type="predicted"/>
<dbReference type="InterPro" id="IPR001878">
    <property type="entry name" value="Znf_CCHC"/>
</dbReference>
<evidence type="ECO:0000313" key="3">
    <source>
        <dbReference type="EMBL" id="PKA65238.1"/>
    </source>
</evidence>
<gene>
    <name evidence="3" type="ORF">AXF42_Ash013359</name>
</gene>
<dbReference type="Proteomes" id="UP000236161">
    <property type="component" value="Unassembled WGS sequence"/>
</dbReference>
<evidence type="ECO:0000256" key="1">
    <source>
        <dbReference type="PROSITE-ProRule" id="PRU00047"/>
    </source>
</evidence>
<evidence type="ECO:0000259" key="2">
    <source>
        <dbReference type="PROSITE" id="PS50158"/>
    </source>
</evidence>
<name>A0A2I0BBQ8_9ASPA</name>
<keyword evidence="1" id="KW-0862">Zinc</keyword>
<keyword evidence="1" id="KW-0479">Metal-binding</keyword>
<protein>
    <recommendedName>
        <fullName evidence="2">CCHC-type domain-containing protein</fullName>
    </recommendedName>
</protein>
<keyword evidence="1" id="KW-0863">Zinc-finger</keyword>
<feature type="domain" description="CCHC-type" evidence="2">
    <location>
        <begin position="45"/>
        <end position="59"/>
    </location>
</feature>
<dbReference type="GO" id="GO:0008270">
    <property type="term" value="F:zinc ion binding"/>
    <property type="evidence" value="ECO:0007669"/>
    <property type="project" value="UniProtKB-KW"/>
</dbReference>
<dbReference type="SUPFAM" id="SSF57756">
    <property type="entry name" value="Retrovirus zinc finger-like domains"/>
    <property type="match status" value="1"/>
</dbReference>
<dbReference type="PROSITE" id="PS50158">
    <property type="entry name" value="ZF_CCHC"/>
    <property type="match status" value="1"/>
</dbReference>
<dbReference type="PANTHER" id="PTHR31286">
    <property type="entry name" value="GLYCINE-RICH CELL WALL STRUCTURAL PROTEIN 1.8-LIKE"/>
    <property type="match status" value="1"/>
</dbReference>
<dbReference type="AlphaFoldDB" id="A0A2I0BBQ8"/>
<dbReference type="GO" id="GO:0003676">
    <property type="term" value="F:nucleic acid binding"/>
    <property type="evidence" value="ECO:0007669"/>
    <property type="project" value="InterPro"/>
</dbReference>
<dbReference type="InterPro" id="IPR040256">
    <property type="entry name" value="At4g02000-like"/>
</dbReference>